<dbReference type="Proteomes" id="UP000728185">
    <property type="component" value="Unassembled WGS sequence"/>
</dbReference>
<dbReference type="EMBL" id="LUCM01004766">
    <property type="protein sequence ID" value="KAA0193834.1"/>
    <property type="molecule type" value="Genomic_DNA"/>
</dbReference>
<dbReference type="GO" id="GO:0003951">
    <property type="term" value="F:NAD+ kinase activity"/>
    <property type="evidence" value="ECO:0007669"/>
    <property type="project" value="UniProtKB-EC"/>
</dbReference>
<name>A0A8E0VKK6_9TREM</name>
<dbReference type="InterPro" id="IPR002504">
    <property type="entry name" value="NADK"/>
</dbReference>
<accession>A0A8E0VKK6</accession>
<dbReference type="Gene3D" id="3.40.50.10330">
    <property type="entry name" value="Probable inorganic polyphosphate/atp-NAD kinase, domain 1"/>
    <property type="match status" value="1"/>
</dbReference>
<dbReference type="PANTHER" id="PTHR20275:SF0">
    <property type="entry name" value="NAD KINASE"/>
    <property type="match status" value="1"/>
</dbReference>
<feature type="chain" id="PRO_5034393838" description="NAD(+) kinase" evidence="4">
    <location>
        <begin position="28"/>
        <end position="193"/>
    </location>
</feature>
<keyword evidence="3" id="KW-0472">Membrane</keyword>
<dbReference type="GO" id="GO:0006741">
    <property type="term" value="P:NADP+ biosynthetic process"/>
    <property type="evidence" value="ECO:0007669"/>
    <property type="project" value="InterPro"/>
</dbReference>
<keyword evidence="5" id="KW-0808">Transferase</keyword>
<proteinExistence type="inferred from homology"/>
<keyword evidence="4" id="KW-0732">Signal</keyword>
<dbReference type="EC" id="2.7.1.23" evidence="2"/>
<keyword evidence="3" id="KW-0812">Transmembrane</keyword>
<dbReference type="OrthoDB" id="24581at2759"/>
<feature type="transmembrane region" description="Helical" evidence="3">
    <location>
        <begin position="131"/>
        <end position="151"/>
    </location>
</feature>
<evidence type="ECO:0000256" key="1">
    <source>
        <dbReference type="ARBA" id="ARBA00010995"/>
    </source>
</evidence>
<sequence length="193" mass="21788">VCHTPTYLKISFLCLLILLQKWNVTVLLETRTIAELRKDERFLPVLDRYMLPTLSSVEERIKSSPTIESVCRTPLRLSEPPPCSVNFSNQEINEKSSIGAFENSHSIEVDLVVCLGGDGTLLNISSMFQHVVPPVLAFRLGSLGFLTPFPFHAFPSHLETTMTGACSHILAFKYFVLFRFALSESYLLFLFPM</sequence>
<reference evidence="5" key="1">
    <citation type="submission" date="2019-05" db="EMBL/GenBank/DDBJ databases">
        <title>Annotation for the trematode Fasciolopsis buski.</title>
        <authorList>
            <person name="Choi Y.-J."/>
        </authorList>
    </citation>
    <scope>NUCLEOTIDE SEQUENCE</scope>
    <source>
        <strain evidence="5">HT</strain>
        <tissue evidence="5">Whole worm</tissue>
    </source>
</reference>
<evidence type="ECO:0000256" key="2">
    <source>
        <dbReference type="ARBA" id="ARBA00012120"/>
    </source>
</evidence>
<gene>
    <name evidence="5" type="ORF">FBUS_06908</name>
</gene>
<feature type="transmembrane region" description="Helical" evidence="3">
    <location>
        <begin position="171"/>
        <end position="191"/>
    </location>
</feature>
<evidence type="ECO:0000256" key="4">
    <source>
        <dbReference type="SAM" id="SignalP"/>
    </source>
</evidence>
<keyword evidence="3" id="KW-1133">Transmembrane helix</keyword>
<comment type="caution">
    <text evidence="5">The sequence shown here is derived from an EMBL/GenBank/DDBJ whole genome shotgun (WGS) entry which is preliminary data.</text>
</comment>
<dbReference type="AlphaFoldDB" id="A0A8E0VKK6"/>
<comment type="similarity">
    <text evidence="1">Belongs to the NAD kinase family.</text>
</comment>
<dbReference type="SUPFAM" id="SSF111331">
    <property type="entry name" value="NAD kinase/diacylglycerol kinase-like"/>
    <property type="match status" value="1"/>
</dbReference>
<evidence type="ECO:0000313" key="6">
    <source>
        <dbReference type="Proteomes" id="UP000728185"/>
    </source>
</evidence>
<dbReference type="InterPro" id="IPR017438">
    <property type="entry name" value="ATP-NAD_kinase_N"/>
</dbReference>
<dbReference type="Pfam" id="PF01513">
    <property type="entry name" value="NAD_kinase"/>
    <property type="match status" value="1"/>
</dbReference>
<evidence type="ECO:0000313" key="5">
    <source>
        <dbReference type="EMBL" id="KAA0193834.1"/>
    </source>
</evidence>
<keyword evidence="6" id="KW-1185">Reference proteome</keyword>
<feature type="signal peptide" evidence="4">
    <location>
        <begin position="1"/>
        <end position="27"/>
    </location>
</feature>
<organism evidence="5 6">
    <name type="scientific">Fasciolopsis buskii</name>
    <dbReference type="NCBI Taxonomy" id="27845"/>
    <lineage>
        <taxon>Eukaryota</taxon>
        <taxon>Metazoa</taxon>
        <taxon>Spiralia</taxon>
        <taxon>Lophotrochozoa</taxon>
        <taxon>Platyhelminthes</taxon>
        <taxon>Trematoda</taxon>
        <taxon>Digenea</taxon>
        <taxon>Plagiorchiida</taxon>
        <taxon>Echinostomata</taxon>
        <taxon>Echinostomatoidea</taxon>
        <taxon>Fasciolidae</taxon>
        <taxon>Fasciolopsis</taxon>
    </lineage>
</organism>
<feature type="non-terminal residue" evidence="5">
    <location>
        <position position="1"/>
    </location>
</feature>
<dbReference type="InterPro" id="IPR016064">
    <property type="entry name" value="NAD/diacylglycerol_kinase_sf"/>
</dbReference>
<dbReference type="PANTHER" id="PTHR20275">
    <property type="entry name" value="NAD KINASE"/>
    <property type="match status" value="1"/>
</dbReference>
<evidence type="ECO:0000256" key="3">
    <source>
        <dbReference type="SAM" id="Phobius"/>
    </source>
</evidence>
<protein>
    <recommendedName>
        <fullName evidence="2">NAD(+) kinase</fullName>
        <ecNumber evidence="2">2.7.1.23</ecNumber>
    </recommendedName>
</protein>
<keyword evidence="5" id="KW-0418">Kinase</keyword>